<keyword evidence="2" id="KW-0808">Transferase</keyword>
<dbReference type="AlphaFoldDB" id="A0A7X6MLB9"/>
<proteinExistence type="predicted"/>
<organism evidence="2 3">
    <name type="scientific">Mycolicibacterium septicum DSM 44393</name>
    <dbReference type="NCBI Taxonomy" id="1341646"/>
    <lineage>
        <taxon>Bacteria</taxon>
        <taxon>Bacillati</taxon>
        <taxon>Actinomycetota</taxon>
        <taxon>Actinomycetes</taxon>
        <taxon>Mycobacteriales</taxon>
        <taxon>Mycobacteriaceae</taxon>
        <taxon>Mycolicibacterium</taxon>
    </lineage>
</organism>
<dbReference type="InterPro" id="IPR000182">
    <property type="entry name" value="GNAT_dom"/>
</dbReference>
<evidence type="ECO:0000313" key="3">
    <source>
        <dbReference type="Proteomes" id="UP000518188"/>
    </source>
</evidence>
<dbReference type="PROSITE" id="PS51186">
    <property type="entry name" value="GNAT"/>
    <property type="match status" value="1"/>
</dbReference>
<evidence type="ECO:0000259" key="1">
    <source>
        <dbReference type="PROSITE" id="PS51186"/>
    </source>
</evidence>
<protein>
    <submittedName>
        <fullName evidence="2">GNAT family N-acetyltransferase</fullName>
    </submittedName>
</protein>
<feature type="domain" description="N-acetyltransferase" evidence="1">
    <location>
        <begin position="17"/>
        <end position="182"/>
    </location>
</feature>
<dbReference type="Proteomes" id="UP000518188">
    <property type="component" value="Unassembled WGS sequence"/>
</dbReference>
<dbReference type="InterPro" id="IPR016181">
    <property type="entry name" value="Acyl_CoA_acyltransferase"/>
</dbReference>
<name>A0A7X6MLB9_9MYCO</name>
<dbReference type="Pfam" id="PF13302">
    <property type="entry name" value="Acetyltransf_3"/>
    <property type="match status" value="1"/>
</dbReference>
<dbReference type="PANTHER" id="PTHR43792:SF1">
    <property type="entry name" value="N-ACETYLTRANSFERASE DOMAIN-CONTAINING PROTEIN"/>
    <property type="match status" value="1"/>
</dbReference>
<dbReference type="GO" id="GO:0016747">
    <property type="term" value="F:acyltransferase activity, transferring groups other than amino-acyl groups"/>
    <property type="evidence" value="ECO:0007669"/>
    <property type="project" value="InterPro"/>
</dbReference>
<evidence type="ECO:0000313" key="2">
    <source>
        <dbReference type="EMBL" id="NKZ10111.1"/>
    </source>
</evidence>
<dbReference type="InterPro" id="IPR051531">
    <property type="entry name" value="N-acetyltransferase"/>
</dbReference>
<dbReference type="RefSeq" id="WP_044518631.1">
    <property type="nucleotide sequence ID" value="NZ_HG322951.1"/>
</dbReference>
<dbReference type="Gene3D" id="3.40.630.30">
    <property type="match status" value="1"/>
</dbReference>
<gene>
    <name evidence="2" type="ORF">HGA11_03905</name>
</gene>
<dbReference type="PANTHER" id="PTHR43792">
    <property type="entry name" value="GNAT FAMILY, PUTATIVE (AFU_ORTHOLOGUE AFUA_3G00765)-RELATED-RELATED"/>
    <property type="match status" value="1"/>
</dbReference>
<accession>A0A7X6MLB9</accession>
<comment type="caution">
    <text evidence="2">The sequence shown here is derived from an EMBL/GenBank/DDBJ whole genome shotgun (WGS) entry which is preliminary data.</text>
</comment>
<dbReference type="SUPFAM" id="SSF55729">
    <property type="entry name" value="Acyl-CoA N-acyltransferases (Nat)"/>
    <property type="match status" value="1"/>
</dbReference>
<sequence length="187" mass="20379">MDDQPIFTATRIEAERLLLRKGRDDDGEGLIETQTDERVRRFLGGPRSQAEVRARVTSVGAATLLAADSCYIAADRESDDMLGMVTLSRRDPELPGHVNEGGGELELSYVFRAHAWGKGYATEACRALLRCAAEQLADQPVVIVTQTANLAALRLADLLGFAQLGTFEQFDAEQVLATARLGTFLPQ</sequence>
<dbReference type="EMBL" id="JAAXPJ010000001">
    <property type="protein sequence ID" value="NKZ10111.1"/>
    <property type="molecule type" value="Genomic_DNA"/>
</dbReference>
<reference evidence="2 3" key="1">
    <citation type="submission" date="2020-04" db="EMBL/GenBank/DDBJ databases">
        <title>MicrobeNet Type strains.</title>
        <authorList>
            <person name="Nicholson A.C."/>
        </authorList>
    </citation>
    <scope>NUCLEOTIDE SEQUENCE [LARGE SCALE GENOMIC DNA]</scope>
    <source>
        <strain evidence="2 3">ATCC 700731</strain>
    </source>
</reference>